<dbReference type="eggNOG" id="ENOG5031HRD">
    <property type="taxonomic scope" value="Bacteria"/>
</dbReference>
<dbReference type="HOGENOM" id="CLU_2044686_0_0_11"/>
<dbReference type="Proteomes" id="UP000003553">
    <property type="component" value="Unassembled WGS sequence"/>
</dbReference>
<name>A7BAE9_9ACTO</name>
<protein>
    <submittedName>
        <fullName evidence="1">Uncharacterized protein</fullName>
    </submittedName>
</protein>
<comment type="caution">
    <text evidence="1">The sequence shown here is derived from an EMBL/GenBank/DDBJ whole genome shotgun (WGS) entry which is preliminary data.</text>
</comment>
<reference evidence="1" key="1">
    <citation type="submission" date="2007-04" db="EMBL/GenBank/DDBJ databases">
        <authorList>
            <person name="Fulton L."/>
            <person name="Clifton S."/>
            <person name="Fulton B."/>
            <person name="Xu J."/>
            <person name="Minx P."/>
            <person name="Pepin K.H."/>
            <person name="Johnson M."/>
            <person name="Thiruvilangam P."/>
            <person name="Bhonagiri V."/>
            <person name="Nash W.E."/>
            <person name="Mardis E.R."/>
            <person name="Wilson R.K."/>
        </authorList>
    </citation>
    <scope>NUCLEOTIDE SEQUENCE [LARGE SCALE GENOMIC DNA]</scope>
    <source>
        <strain evidence="1">ATCC 17982</strain>
    </source>
</reference>
<accession>A7BAE9</accession>
<dbReference type="AlphaFoldDB" id="A7BAE9"/>
<proteinExistence type="predicted"/>
<keyword evidence="2" id="KW-1185">Reference proteome</keyword>
<sequence>MAACGSQSKADACKLLEKPLKDAGLALVNSAQNGDAANITDTYTTFATTYEEASKRITNKEIKESVDQVAAGWRAAADNSGVLKADPLSMDVQKLEEYHKIMEDLSAKQTELFNKCGYQH</sequence>
<evidence type="ECO:0000313" key="1">
    <source>
        <dbReference type="EMBL" id="EDN80173.1"/>
    </source>
</evidence>
<evidence type="ECO:0000313" key="2">
    <source>
        <dbReference type="Proteomes" id="UP000003553"/>
    </source>
</evidence>
<reference evidence="1" key="2">
    <citation type="submission" date="2015-05" db="EMBL/GenBank/DDBJ databases">
        <title>Draft genome sequence of Actinomyces odontolyticus (ATCC 17982).</title>
        <authorList>
            <person name="Sudarsanam P."/>
            <person name="Ley R."/>
            <person name="Guruge J."/>
            <person name="Turnbaugh P.J."/>
            <person name="Mahowald M."/>
            <person name="Liep D."/>
            <person name="Gordon J."/>
        </authorList>
    </citation>
    <scope>NUCLEOTIDE SEQUENCE</scope>
    <source>
        <strain evidence="1">ATCC 17982</strain>
    </source>
</reference>
<organism evidence="1 2">
    <name type="scientific">Schaalia dentiphila ATCC 17982</name>
    <dbReference type="NCBI Taxonomy" id="411466"/>
    <lineage>
        <taxon>Bacteria</taxon>
        <taxon>Bacillati</taxon>
        <taxon>Actinomycetota</taxon>
        <taxon>Actinomycetes</taxon>
        <taxon>Actinomycetales</taxon>
        <taxon>Actinomycetaceae</taxon>
        <taxon>Schaalia</taxon>
        <taxon>Schaalia dentiphila</taxon>
    </lineage>
</organism>
<gene>
    <name evidence="1" type="ORF">ACTODO_00613</name>
</gene>
<dbReference type="EMBL" id="AAYI02000004">
    <property type="protein sequence ID" value="EDN80173.1"/>
    <property type="molecule type" value="Genomic_DNA"/>
</dbReference>